<evidence type="ECO:0000313" key="4">
    <source>
        <dbReference type="Proteomes" id="UP001595818"/>
    </source>
</evidence>
<name>A0ABV9SXF5_9BACT</name>
<organism evidence="3 4">
    <name type="scientific">Negadavirga shengliensis</name>
    <dbReference type="NCBI Taxonomy" id="1389218"/>
    <lineage>
        <taxon>Bacteria</taxon>
        <taxon>Pseudomonadati</taxon>
        <taxon>Bacteroidota</taxon>
        <taxon>Cytophagia</taxon>
        <taxon>Cytophagales</taxon>
        <taxon>Cyclobacteriaceae</taxon>
        <taxon>Negadavirga</taxon>
    </lineage>
</organism>
<gene>
    <name evidence="3" type="ORF">ACFPFU_05365</name>
</gene>
<dbReference type="PROSITE" id="PS51257">
    <property type="entry name" value="PROKAR_LIPOPROTEIN"/>
    <property type="match status" value="1"/>
</dbReference>
<dbReference type="RefSeq" id="WP_377062282.1">
    <property type="nucleotide sequence ID" value="NZ_JBHSJJ010000003.1"/>
</dbReference>
<feature type="domain" description="FAS1" evidence="2">
    <location>
        <begin position="38"/>
        <end position="171"/>
    </location>
</feature>
<dbReference type="SMART" id="SM00554">
    <property type="entry name" value="FAS1"/>
    <property type="match status" value="2"/>
</dbReference>
<dbReference type="SUPFAM" id="SSF82153">
    <property type="entry name" value="FAS1 domain"/>
    <property type="match status" value="2"/>
</dbReference>
<dbReference type="InterPro" id="IPR000782">
    <property type="entry name" value="FAS1_domain"/>
</dbReference>
<keyword evidence="1" id="KW-0732">Signal</keyword>
<dbReference type="Pfam" id="PF02469">
    <property type="entry name" value="Fasciclin"/>
    <property type="match status" value="2"/>
</dbReference>
<evidence type="ECO:0000259" key="2">
    <source>
        <dbReference type="PROSITE" id="PS50213"/>
    </source>
</evidence>
<accession>A0ABV9SXF5</accession>
<proteinExistence type="predicted"/>
<dbReference type="EMBL" id="JBHSJJ010000003">
    <property type="protein sequence ID" value="MFC4871105.1"/>
    <property type="molecule type" value="Genomic_DNA"/>
</dbReference>
<protein>
    <submittedName>
        <fullName evidence="3">Fasciclin domain-containing protein</fullName>
    </submittedName>
</protein>
<feature type="signal peptide" evidence="1">
    <location>
        <begin position="1"/>
        <end position="25"/>
    </location>
</feature>
<reference evidence="4" key="1">
    <citation type="journal article" date="2019" name="Int. J. Syst. Evol. Microbiol.">
        <title>The Global Catalogue of Microorganisms (GCM) 10K type strain sequencing project: providing services to taxonomists for standard genome sequencing and annotation.</title>
        <authorList>
            <consortium name="The Broad Institute Genomics Platform"/>
            <consortium name="The Broad Institute Genome Sequencing Center for Infectious Disease"/>
            <person name="Wu L."/>
            <person name="Ma J."/>
        </authorList>
    </citation>
    <scope>NUCLEOTIDE SEQUENCE [LARGE SCALE GENOMIC DNA]</scope>
    <source>
        <strain evidence="4">CGMCC 4.7466</strain>
    </source>
</reference>
<feature type="chain" id="PRO_5045259664" evidence="1">
    <location>
        <begin position="26"/>
        <end position="317"/>
    </location>
</feature>
<sequence>MKQINIKNRNFIWFCAMAASLGVFSCSDDEPSPQPPAGKNIVEVAQDNDQFSVLVQAVVKADLADALSAPGPLTVFAPTNTAFEKFLEDNNLTAEALLESPDLSTILAYHVVQGSVPSSSVEAGRVTTLEGSPFFVSVDTEGGIWINGNTQVVDTDIEAENGIIHVLDYVLIPPSQSIAEIAVGFAESETPQFTQLVGALARANLVDAVSGGFDDNLTVFAPTDAAFEALYETLGVNGYQDIPLETLTDVLTYHVVPDRAFSQDLRDGTTLPTLLEGETLRVNLGDLEINDAGLIAELLNVHATNGVIHVIDRVLLP</sequence>
<dbReference type="InterPro" id="IPR050904">
    <property type="entry name" value="Adhesion/Biosynth-related"/>
</dbReference>
<dbReference type="Proteomes" id="UP001595818">
    <property type="component" value="Unassembled WGS sequence"/>
</dbReference>
<keyword evidence="4" id="KW-1185">Reference proteome</keyword>
<dbReference type="PANTHER" id="PTHR10900:SF77">
    <property type="entry name" value="FI19380P1"/>
    <property type="match status" value="1"/>
</dbReference>
<dbReference type="Gene3D" id="2.30.180.10">
    <property type="entry name" value="FAS1 domain"/>
    <property type="match status" value="2"/>
</dbReference>
<dbReference type="InterPro" id="IPR036378">
    <property type="entry name" value="FAS1_dom_sf"/>
</dbReference>
<dbReference type="PROSITE" id="PS50213">
    <property type="entry name" value="FAS1"/>
    <property type="match status" value="2"/>
</dbReference>
<comment type="caution">
    <text evidence="3">The sequence shown here is derived from an EMBL/GenBank/DDBJ whole genome shotgun (WGS) entry which is preliminary data.</text>
</comment>
<evidence type="ECO:0000313" key="3">
    <source>
        <dbReference type="EMBL" id="MFC4871105.1"/>
    </source>
</evidence>
<evidence type="ECO:0000256" key="1">
    <source>
        <dbReference type="SAM" id="SignalP"/>
    </source>
</evidence>
<feature type="domain" description="FAS1" evidence="2">
    <location>
        <begin position="180"/>
        <end position="315"/>
    </location>
</feature>
<dbReference type="PANTHER" id="PTHR10900">
    <property type="entry name" value="PERIOSTIN-RELATED"/>
    <property type="match status" value="1"/>
</dbReference>